<dbReference type="Proteomes" id="UP001328107">
    <property type="component" value="Unassembled WGS sequence"/>
</dbReference>
<dbReference type="EMBL" id="BTRK01000002">
    <property type="protein sequence ID" value="GMR36648.1"/>
    <property type="molecule type" value="Genomic_DNA"/>
</dbReference>
<name>A0AAN5C494_9BILA</name>
<protein>
    <submittedName>
        <fullName evidence="1">Uncharacterized protein</fullName>
    </submittedName>
</protein>
<keyword evidence="2" id="KW-1185">Reference proteome</keyword>
<evidence type="ECO:0000313" key="1">
    <source>
        <dbReference type="EMBL" id="GMR36648.1"/>
    </source>
</evidence>
<sequence>IWIDSCSVIDCEIFREESECVIFFGKESEAEKCTFHGRHLSHGCSARPGVDRTSRPRHEFRVHQ</sequence>
<organism evidence="1 2">
    <name type="scientific">Pristionchus mayeri</name>
    <dbReference type="NCBI Taxonomy" id="1317129"/>
    <lineage>
        <taxon>Eukaryota</taxon>
        <taxon>Metazoa</taxon>
        <taxon>Ecdysozoa</taxon>
        <taxon>Nematoda</taxon>
        <taxon>Chromadorea</taxon>
        <taxon>Rhabditida</taxon>
        <taxon>Rhabditina</taxon>
        <taxon>Diplogasteromorpha</taxon>
        <taxon>Diplogasteroidea</taxon>
        <taxon>Neodiplogasteridae</taxon>
        <taxon>Pristionchus</taxon>
    </lineage>
</organism>
<dbReference type="AlphaFoldDB" id="A0AAN5C494"/>
<evidence type="ECO:0000313" key="2">
    <source>
        <dbReference type="Proteomes" id="UP001328107"/>
    </source>
</evidence>
<accession>A0AAN5C494</accession>
<comment type="caution">
    <text evidence="1">The sequence shown here is derived from an EMBL/GenBank/DDBJ whole genome shotgun (WGS) entry which is preliminary data.</text>
</comment>
<feature type="non-terminal residue" evidence="1">
    <location>
        <position position="1"/>
    </location>
</feature>
<gene>
    <name evidence="1" type="ORF">PMAYCL1PPCAC_06843</name>
</gene>
<reference evidence="2" key="1">
    <citation type="submission" date="2022-10" db="EMBL/GenBank/DDBJ databases">
        <title>Genome assembly of Pristionchus species.</title>
        <authorList>
            <person name="Yoshida K."/>
            <person name="Sommer R.J."/>
        </authorList>
    </citation>
    <scope>NUCLEOTIDE SEQUENCE [LARGE SCALE GENOMIC DNA]</scope>
    <source>
        <strain evidence="2">RS5460</strain>
    </source>
</reference>
<proteinExistence type="predicted"/>